<accession>A0A6J3LT94</accession>
<feature type="signal peptide" evidence="2">
    <location>
        <begin position="1"/>
        <end position="17"/>
    </location>
</feature>
<feature type="region of interest" description="Disordered" evidence="1">
    <location>
        <begin position="71"/>
        <end position="129"/>
    </location>
</feature>
<keyword evidence="3" id="KW-1185">Reference proteome</keyword>
<dbReference type="GeneID" id="54366762"/>
<organism evidence="4">
    <name type="scientific">Dissoconium aciculare CBS 342.82</name>
    <dbReference type="NCBI Taxonomy" id="1314786"/>
    <lineage>
        <taxon>Eukaryota</taxon>
        <taxon>Fungi</taxon>
        <taxon>Dikarya</taxon>
        <taxon>Ascomycota</taxon>
        <taxon>Pezizomycotina</taxon>
        <taxon>Dothideomycetes</taxon>
        <taxon>Dothideomycetidae</taxon>
        <taxon>Mycosphaerellales</taxon>
        <taxon>Dissoconiaceae</taxon>
        <taxon>Dissoconium</taxon>
    </lineage>
</organism>
<protein>
    <recommendedName>
        <fullName evidence="5">Secreted protein</fullName>
    </recommendedName>
</protein>
<proteinExistence type="predicted"/>
<dbReference type="RefSeq" id="XP_033455909.1">
    <property type="nucleotide sequence ID" value="XM_033608961.1"/>
</dbReference>
<evidence type="ECO:0000256" key="1">
    <source>
        <dbReference type="SAM" id="MobiDB-lite"/>
    </source>
</evidence>
<dbReference type="AlphaFoldDB" id="A0A6J3LT94"/>
<sequence>MMLLLLCLLHQITTSTGTTNDDDNINTTVDTIIAITTSQTTTNATTCLLPEQITKRALLLALESFDITTLHRRQRSGRRQPACTATARLSAPSAFAKADEPAKFQQRHTTPIPDSPTRHQPAQHLRHFR</sequence>
<evidence type="ECO:0000256" key="2">
    <source>
        <dbReference type="SAM" id="SignalP"/>
    </source>
</evidence>
<evidence type="ECO:0008006" key="5">
    <source>
        <dbReference type="Google" id="ProtNLM"/>
    </source>
</evidence>
<reference evidence="4" key="1">
    <citation type="submission" date="2020-01" db="EMBL/GenBank/DDBJ databases">
        <authorList>
            <consortium name="DOE Joint Genome Institute"/>
            <person name="Haridas S."/>
            <person name="Albert R."/>
            <person name="Binder M."/>
            <person name="Bloem J."/>
            <person name="Labutti K."/>
            <person name="Salamov A."/>
            <person name="Andreopoulos B."/>
            <person name="Baker S.E."/>
            <person name="Barry K."/>
            <person name="Bills G."/>
            <person name="Bluhm B.H."/>
            <person name="Cannon C."/>
            <person name="Castanera R."/>
            <person name="Culley D.E."/>
            <person name="Daum C."/>
            <person name="Ezra D."/>
            <person name="Gonzalez J.B."/>
            <person name="Henrissat B."/>
            <person name="Kuo A."/>
            <person name="Liang C."/>
            <person name="Lipzen A."/>
            <person name="Lutzoni F."/>
            <person name="Magnuson J."/>
            <person name="Mondo S."/>
            <person name="Nolan M."/>
            <person name="Ohm R."/>
            <person name="Pangilinan J."/>
            <person name="Park H.-J."/>
            <person name="Ramirez L."/>
            <person name="Alfaro M."/>
            <person name="Sun H."/>
            <person name="Tritt A."/>
            <person name="Yoshinaga Y."/>
            <person name="Zwiers L.-H."/>
            <person name="Turgeon B.G."/>
            <person name="Goodwin S.B."/>
            <person name="Spatafora J.W."/>
            <person name="Crous P.W."/>
            <person name="Grigoriev I.V."/>
        </authorList>
    </citation>
    <scope>NUCLEOTIDE SEQUENCE</scope>
    <source>
        <strain evidence="4">CBS 342.82</strain>
    </source>
</reference>
<evidence type="ECO:0000313" key="3">
    <source>
        <dbReference type="Proteomes" id="UP000504637"/>
    </source>
</evidence>
<feature type="chain" id="PRO_5026944131" description="Secreted protein" evidence="2">
    <location>
        <begin position="18"/>
        <end position="129"/>
    </location>
</feature>
<reference evidence="4" key="2">
    <citation type="submission" date="2020-04" db="EMBL/GenBank/DDBJ databases">
        <authorList>
            <consortium name="NCBI Genome Project"/>
        </authorList>
    </citation>
    <scope>NUCLEOTIDE SEQUENCE</scope>
    <source>
        <strain evidence="4">CBS 342.82</strain>
    </source>
</reference>
<reference evidence="4" key="3">
    <citation type="submission" date="2025-08" db="UniProtKB">
        <authorList>
            <consortium name="RefSeq"/>
        </authorList>
    </citation>
    <scope>IDENTIFICATION</scope>
    <source>
        <strain evidence="4">CBS 342.82</strain>
    </source>
</reference>
<name>A0A6J3LT94_9PEZI</name>
<gene>
    <name evidence="4" type="ORF">K489DRAFT_82284</name>
</gene>
<evidence type="ECO:0000313" key="4">
    <source>
        <dbReference type="RefSeq" id="XP_033455909.1"/>
    </source>
</evidence>
<keyword evidence="2" id="KW-0732">Signal</keyword>
<dbReference type="Proteomes" id="UP000504637">
    <property type="component" value="Unplaced"/>
</dbReference>